<evidence type="ECO:0000313" key="2">
    <source>
        <dbReference type="EMBL" id="MBJ7603768.1"/>
    </source>
</evidence>
<organism evidence="2 3">
    <name type="scientific">Candidatus Dormiibacter inghamiae</name>
    <dbReference type="NCBI Taxonomy" id="3127013"/>
    <lineage>
        <taxon>Bacteria</taxon>
        <taxon>Bacillati</taxon>
        <taxon>Candidatus Dormiibacterota</taxon>
        <taxon>Candidatus Dormibacteria</taxon>
        <taxon>Candidatus Dormibacterales</taxon>
        <taxon>Candidatus Dormibacteraceae</taxon>
        <taxon>Candidatus Dormiibacter</taxon>
    </lineage>
</organism>
<dbReference type="Gene3D" id="1.10.3300.10">
    <property type="entry name" value="Jann2411-like domain"/>
    <property type="match status" value="1"/>
</dbReference>
<dbReference type="InterPro" id="IPR010852">
    <property type="entry name" value="ABATE"/>
</dbReference>
<name>A0A934NE16_9BACT</name>
<comment type="caution">
    <text evidence="2">The sequence shown here is derived from an EMBL/GenBank/DDBJ whole genome shotgun (WGS) entry which is preliminary data.</text>
</comment>
<dbReference type="Proteomes" id="UP000620075">
    <property type="component" value="Unassembled WGS sequence"/>
</dbReference>
<dbReference type="SUPFAM" id="SSF160904">
    <property type="entry name" value="Jann2411-like"/>
    <property type="match status" value="1"/>
</dbReference>
<dbReference type="Pfam" id="PF07336">
    <property type="entry name" value="ABATE"/>
    <property type="match status" value="1"/>
</dbReference>
<dbReference type="EMBL" id="JAEKNQ010000040">
    <property type="protein sequence ID" value="MBJ7603768.1"/>
    <property type="molecule type" value="Genomic_DNA"/>
</dbReference>
<gene>
    <name evidence="2" type="ORF">JF888_11335</name>
</gene>
<feature type="domain" description="Zinc finger CGNR" evidence="1">
    <location>
        <begin position="137"/>
        <end position="180"/>
    </location>
</feature>
<sequence>MATPVEPEAAGFVAAFVNTLDREEGRDELATPRELAAWFRARGLLAAEVRTSAADVNRTAELREGLRELLLANNGAGEVALDLSALNRYVDDSCARFQLRFEGDDWVLRPLAEGFDATLAQILLAVGQSVADGSWARLKACADEGCQWVFFDQSRNRAGHWCSMGSCGNRAKARQFRARRRAQAAPLSS</sequence>
<dbReference type="AlphaFoldDB" id="A0A934NE16"/>
<dbReference type="InterPro" id="IPR023286">
    <property type="entry name" value="ABATE_dom_sf"/>
</dbReference>
<dbReference type="Pfam" id="PF11706">
    <property type="entry name" value="zf-CGNR"/>
    <property type="match status" value="1"/>
</dbReference>
<dbReference type="RefSeq" id="WP_338180314.1">
    <property type="nucleotide sequence ID" value="NZ_JAEKNQ010000040.1"/>
</dbReference>
<dbReference type="PANTHER" id="PTHR35525">
    <property type="entry name" value="BLL6575 PROTEIN"/>
    <property type="match status" value="1"/>
</dbReference>
<evidence type="ECO:0000313" key="3">
    <source>
        <dbReference type="Proteomes" id="UP000620075"/>
    </source>
</evidence>
<accession>A0A934NE16</accession>
<reference evidence="2 3" key="1">
    <citation type="submission" date="2020-10" db="EMBL/GenBank/DDBJ databases">
        <title>Ca. Dormibacterota MAGs.</title>
        <authorList>
            <person name="Montgomery K."/>
        </authorList>
    </citation>
    <scope>NUCLEOTIDE SEQUENCE [LARGE SCALE GENOMIC DNA]</scope>
    <source>
        <strain evidence="2">SC8811_S16_3</strain>
    </source>
</reference>
<dbReference type="PANTHER" id="PTHR35525:SF3">
    <property type="entry name" value="BLL6575 PROTEIN"/>
    <property type="match status" value="1"/>
</dbReference>
<evidence type="ECO:0000259" key="1">
    <source>
        <dbReference type="Pfam" id="PF11706"/>
    </source>
</evidence>
<protein>
    <submittedName>
        <fullName evidence="2">CGNR zinc finger domain-containing protein</fullName>
    </submittedName>
</protein>
<dbReference type="InterPro" id="IPR021005">
    <property type="entry name" value="Znf_CGNR"/>
</dbReference>
<proteinExistence type="predicted"/>